<reference evidence="4" key="1">
    <citation type="submission" date="2022-03" db="EMBL/GenBank/DDBJ databases">
        <authorList>
            <person name="Lindestad O."/>
        </authorList>
    </citation>
    <scope>NUCLEOTIDE SEQUENCE</scope>
</reference>
<accession>A0A8S4QHB2</accession>
<proteinExistence type="inferred from homology"/>
<organism evidence="4 5">
    <name type="scientific">Pararge aegeria aegeria</name>
    <dbReference type="NCBI Taxonomy" id="348720"/>
    <lineage>
        <taxon>Eukaryota</taxon>
        <taxon>Metazoa</taxon>
        <taxon>Ecdysozoa</taxon>
        <taxon>Arthropoda</taxon>
        <taxon>Hexapoda</taxon>
        <taxon>Insecta</taxon>
        <taxon>Pterygota</taxon>
        <taxon>Neoptera</taxon>
        <taxon>Endopterygota</taxon>
        <taxon>Lepidoptera</taxon>
        <taxon>Glossata</taxon>
        <taxon>Ditrysia</taxon>
        <taxon>Papilionoidea</taxon>
        <taxon>Nymphalidae</taxon>
        <taxon>Satyrinae</taxon>
        <taxon>Satyrini</taxon>
        <taxon>Parargina</taxon>
        <taxon>Pararge</taxon>
    </lineage>
</organism>
<dbReference type="Proteomes" id="UP000838756">
    <property type="component" value="Unassembled WGS sequence"/>
</dbReference>
<comment type="caution">
    <text evidence="4">The sequence shown here is derived from an EMBL/GenBank/DDBJ whole genome shotgun (WGS) entry which is preliminary data.</text>
</comment>
<keyword evidence="3" id="KW-0472">Membrane</keyword>
<evidence type="ECO:0000313" key="5">
    <source>
        <dbReference type="Proteomes" id="UP000838756"/>
    </source>
</evidence>
<evidence type="ECO:0000313" key="4">
    <source>
        <dbReference type="EMBL" id="CAH2208290.1"/>
    </source>
</evidence>
<gene>
    <name evidence="4" type="primary">jg18382</name>
    <name evidence="4" type="ORF">PAEG_LOCUS906</name>
</gene>
<dbReference type="Gene3D" id="3.40.50.10470">
    <property type="entry name" value="Translation initiation factor eif-2b, domain 2"/>
    <property type="match status" value="1"/>
</dbReference>
<dbReference type="InterPro" id="IPR000649">
    <property type="entry name" value="IF-2B-related"/>
</dbReference>
<feature type="non-terminal residue" evidence="4">
    <location>
        <position position="1"/>
    </location>
</feature>
<keyword evidence="5" id="KW-1185">Reference proteome</keyword>
<dbReference type="InterPro" id="IPR042529">
    <property type="entry name" value="IF_2B-like_C"/>
</dbReference>
<name>A0A8S4QHB2_9NEOP</name>
<keyword evidence="3" id="KW-0812">Transmembrane</keyword>
<keyword evidence="3" id="KW-1133">Transmembrane helix</keyword>
<dbReference type="Pfam" id="PF01008">
    <property type="entry name" value="IF-2B"/>
    <property type="match status" value="1"/>
</dbReference>
<dbReference type="AlphaFoldDB" id="A0A8S4QHB2"/>
<sequence length="62" mass="5744">MASRLATAGVSVTVISSAAVGALMPRVNKVVVGALGALSGGAALASAGLLAVTTAAAHRAVS</sequence>
<dbReference type="SUPFAM" id="SSF100950">
    <property type="entry name" value="NagB/RpiA/CoA transferase-like"/>
    <property type="match status" value="1"/>
</dbReference>
<protein>
    <submittedName>
        <fullName evidence="4">Jg18382 protein</fullName>
    </submittedName>
</protein>
<feature type="transmembrane region" description="Helical" evidence="3">
    <location>
        <begin position="31"/>
        <end position="57"/>
    </location>
</feature>
<evidence type="ECO:0000256" key="2">
    <source>
        <dbReference type="RuleBase" id="RU003814"/>
    </source>
</evidence>
<evidence type="ECO:0000256" key="1">
    <source>
        <dbReference type="ARBA" id="ARBA00007251"/>
    </source>
</evidence>
<dbReference type="InterPro" id="IPR037171">
    <property type="entry name" value="NagB/RpiA_transferase-like"/>
</dbReference>
<comment type="similarity">
    <text evidence="1 2">Belongs to the eIF-2B alpha/beta/delta subunits family.</text>
</comment>
<evidence type="ECO:0000256" key="3">
    <source>
        <dbReference type="SAM" id="Phobius"/>
    </source>
</evidence>
<dbReference type="EMBL" id="CAKXAJ010002966">
    <property type="protein sequence ID" value="CAH2208290.1"/>
    <property type="molecule type" value="Genomic_DNA"/>
</dbReference>